<evidence type="ECO:0000313" key="5">
    <source>
        <dbReference type="Proteomes" id="UP000014480"/>
    </source>
</evidence>
<dbReference type="GO" id="GO:0005840">
    <property type="term" value="C:ribosome"/>
    <property type="evidence" value="ECO:0007669"/>
    <property type="project" value="InterPro"/>
</dbReference>
<dbReference type="PANTHER" id="PTHR12903">
    <property type="entry name" value="MITOCHONDRIAL RIBOSOMAL PROTEIN L24"/>
    <property type="match status" value="1"/>
</dbReference>
<dbReference type="OrthoDB" id="359154at2759"/>
<dbReference type="eggNOG" id="ENOG502QUDZ">
    <property type="taxonomic scope" value="Eukaryota"/>
</dbReference>
<sequence>MKRLLARTRQAEKQVKRRQSRALRGEIVQEKKARINEQRYQLDELNLDIKTARLVRQEKWTLGPLAPRRDVFPEWGALETNRNTRSTSLKDEDLIERCKWAGTPDFLNLAVNDRVVVLDGPDRGRIDTIASITRQHGTVQLKNLCSVTTSVPEVFRKLKDGTAPTQNVAMDIPISSIRLVHPIVDPETGVARDVIIRKLVHDRVRTAKTIRLRSWDRRVPGANIIIPWPKADKKEEPDEMAADTPREHVLEETYIPRLLEAPMPLEVIDELRNKYSVFRTRHTDEYVAQAERREAEKRSLRNPTAAGSKSSRTAVQEFNRQQRDERRRRGKPSLTPEMLEKIGEVIAKNKAQVLNAAGISEVSSSTDQVVEAAAAAAAAAAVPPEAPTENRPSPQ</sequence>
<dbReference type="Pfam" id="PF22682">
    <property type="entry name" value="Ribosomal_uL24m-like"/>
    <property type="match status" value="1"/>
</dbReference>
<dbReference type="HOGENOM" id="CLU_041333_0_0_1"/>
<feature type="region of interest" description="Disordered" evidence="3">
    <location>
        <begin position="291"/>
        <end position="337"/>
    </location>
</feature>
<comment type="caution">
    <text evidence="4">The sequence shown here is derived from an EMBL/GenBank/DDBJ whole genome shotgun (WGS) entry which is preliminary data.</text>
</comment>
<dbReference type="AlphaFoldDB" id="N4W326"/>
<name>N4W326_COLOR</name>
<proteinExistence type="inferred from homology"/>
<reference evidence="5" key="2">
    <citation type="journal article" date="2019" name="Mol. Plant Microbe Interact.">
        <title>Genome sequence resources for four phytopathogenic fungi from the Colletotrichum orbiculare species complex.</title>
        <authorList>
            <person name="Gan P."/>
            <person name="Tsushima A."/>
            <person name="Narusaka M."/>
            <person name="Narusaka Y."/>
            <person name="Takano Y."/>
            <person name="Kubo Y."/>
            <person name="Shirasu K."/>
        </authorList>
    </citation>
    <scope>GENOME REANNOTATION</scope>
    <source>
        <strain evidence="5">104-T / ATCC 96160 / CBS 514.97 / LARS 414 / MAFF 240422</strain>
    </source>
</reference>
<dbReference type="InterPro" id="IPR003256">
    <property type="entry name" value="Ribosomal_uL24"/>
</dbReference>
<dbReference type="GO" id="GO:0006412">
    <property type="term" value="P:translation"/>
    <property type="evidence" value="ECO:0007669"/>
    <property type="project" value="InterPro"/>
</dbReference>
<dbReference type="InterPro" id="IPR014722">
    <property type="entry name" value="Rib_uL2_dom2"/>
</dbReference>
<dbReference type="InterPro" id="IPR008991">
    <property type="entry name" value="Translation_prot_SH3-like_sf"/>
</dbReference>
<evidence type="ECO:0000313" key="4">
    <source>
        <dbReference type="EMBL" id="TDZ23220.1"/>
    </source>
</evidence>
<reference evidence="5" key="1">
    <citation type="journal article" date="2013" name="New Phytol.">
        <title>Comparative genomic and transcriptomic analyses reveal the hemibiotrophic stage shift of Colletotrichum fungi.</title>
        <authorList>
            <person name="Gan P."/>
            <person name="Ikeda K."/>
            <person name="Irieda H."/>
            <person name="Narusaka M."/>
            <person name="O'Connell R.J."/>
            <person name="Narusaka Y."/>
            <person name="Takano Y."/>
            <person name="Kubo Y."/>
            <person name="Shirasu K."/>
        </authorList>
    </citation>
    <scope>NUCLEOTIDE SEQUENCE [LARGE SCALE GENOMIC DNA]</scope>
    <source>
        <strain evidence="5">104-T / ATCC 96160 / CBS 514.97 / LARS 414 / MAFF 240422</strain>
    </source>
</reference>
<dbReference type="GO" id="GO:0003735">
    <property type="term" value="F:structural constituent of ribosome"/>
    <property type="evidence" value="ECO:0007669"/>
    <property type="project" value="InterPro"/>
</dbReference>
<protein>
    <submittedName>
        <fullName evidence="4">Uncharacterized protein</fullName>
    </submittedName>
</protein>
<evidence type="ECO:0000256" key="2">
    <source>
        <dbReference type="SAM" id="Coils"/>
    </source>
</evidence>
<keyword evidence="5" id="KW-1185">Reference proteome</keyword>
<dbReference type="SUPFAM" id="SSF50104">
    <property type="entry name" value="Translation proteins SH3-like domain"/>
    <property type="match status" value="1"/>
</dbReference>
<dbReference type="EMBL" id="AMCV02000006">
    <property type="protein sequence ID" value="TDZ23220.1"/>
    <property type="molecule type" value="Genomic_DNA"/>
</dbReference>
<feature type="compositionally biased region" description="Polar residues" evidence="3">
    <location>
        <begin position="301"/>
        <end position="319"/>
    </location>
</feature>
<evidence type="ECO:0000256" key="1">
    <source>
        <dbReference type="ARBA" id="ARBA00010618"/>
    </source>
</evidence>
<dbReference type="Proteomes" id="UP000014480">
    <property type="component" value="Unassembled WGS sequence"/>
</dbReference>
<dbReference type="Gene3D" id="2.30.30.30">
    <property type="match status" value="1"/>
</dbReference>
<feature type="coiled-coil region" evidence="2">
    <location>
        <begin position="1"/>
        <end position="48"/>
    </location>
</feature>
<accession>N4W326</accession>
<keyword evidence="2" id="KW-0175">Coiled coil</keyword>
<dbReference type="STRING" id="1213857.N4W326"/>
<gene>
    <name evidence="4" type="ORF">Cob_v003723</name>
</gene>
<evidence type="ECO:0000256" key="3">
    <source>
        <dbReference type="SAM" id="MobiDB-lite"/>
    </source>
</evidence>
<comment type="similarity">
    <text evidence="1">Belongs to the universal ribosomal protein uL24 family.</text>
</comment>
<organism evidence="4 5">
    <name type="scientific">Colletotrichum orbiculare (strain 104-T / ATCC 96160 / CBS 514.97 / LARS 414 / MAFF 240422)</name>
    <name type="common">Cucumber anthracnose fungus</name>
    <name type="synonym">Colletotrichum lagenarium</name>
    <dbReference type="NCBI Taxonomy" id="1213857"/>
    <lineage>
        <taxon>Eukaryota</taxon>
        <taxon>Fungi</taxon>
        <taxon>Dikarya</taxon>
        <taxon>Ascomycota</taxon>
        <taxon>Pezizomycotina</taxon>
        <taxon>Sordariomycetes</taxon>
        <taxon>Hypocreomycetidae</taxon>
        <taxon>Glomerellales</taxon>
        <taxon>Glomerellaceae</taxon>
        <taxon>Colletotrichum</taxon>
        <taxon>Colletotrichum orbiculare species complex</taxon>
    </lineage>
</organism>